<sequence length="392" mass="43122">MKMKKIIIIFFFLPFFVHAQLSPENAGTDLEALAKNIVNQCANIQTDEIVFINGNARDIELLENIAVNVRKNGAFPLLTVSSDRLTRKMFTEVPAKYDTQYPKLGMEIVKMITTQINVTSSDTPGLLADIPPERFATRNKAQKPVQDIYRESYIKSVQLGNGLYPTKNLADQFEVPVDQLAKMFWDGINIDYNQLTTIGEKLSKKLTSGNTLNITHDNGTNISVKITDCKPFISDGKVPADKSGSASRSVYLPAGEVFFAPVSGTANGTLVLDHFRFRGQTIEGLKLVFKDGELTSMSAKSDIAVLKEYYDAQDEKLAEFSLVDFGINPKITVPKGSKLYSYVPAGTITLGIGNNFWANGDNDSNAGIQFHLTGSKVTVDNTAIINEGKLID</sequence>
<evidence type="ECO:0000256" key="2">
    <source>
        <dbReference type="ARBA" id="ARBA00001946"/>
    </source>
</evidence>
<evidence type="ECO:0000256" key="1">
    <source>
        <dbReference type="ARBA" id="ARBA00001941"/>
    </source>
</evidence>
<accession>A0A0D8J751</accession>
<keyword evidence="6" id="KW-0645">Protease</keyword>
<keyword evidence="9" id="KW-0482">Metalloprotease</keyword>
<protein>
    <recommendedName>
        <fullName evidence="13">Leucyl aminopeptidase</fullName>
    </recommendedName>
</protein>
<dbReference type="PANTHER" id="PTHR34448:SF1">
    <property type="entry name" value="BLL6088 PROTEIN"/>
    <property type="match status" value="1"/>
</dbReference>
<dbReference type="InterPro" id="IPR000787">
    <property type="entry name" value="Peptidase_M29"/>
</dbReference>
<feature type="signal peptide" evidence="10">
    <location>
        <begin position="1"/>
        <end position="19"/>
    </location>
</feature>
<name>A0A0D8J751_9BACT</name>
<keyword evidence="10" id="KW-0732">Signal</keyword>
<dbReference type="InterPro" id="IPR052170">
    <property type="entry name" value="M29_Exopeptidase"/>
</dbReference>
<evidence type="ECO:0008006" key="13">
    <source>
        <dbReference type="Google" id="ProtNLM"/>
    </source>
</evidence>
<organism evidence="11 12">
    <name type="scientific">Draconibacterium sediminis</name>
    <dbReference type="NCBI Taxonomy" id="1544798"/>
    <lineage>
        <taxon>Bacteria</taxon>
        <taxon>Pseudomonadati</taxon>
        <taxon>Bacteroidota</taxon>
        <taxon>Bacteroidia</taxon>
        <taxon>Marinilabiliales</taxon>
        <taxon>Prolixibacteraceae</taxon>
        <taxon>Draconibacterium</taxon>
    </lineage>
</organism>
<reference evidence="11 12" key="1">
    <citation type="submission" date="2014-09" db="EMBL/GenBank/DDBJ databases">
        <title>Draft Genome Sequence of Draconibacterium sp. JN14CK-3.</title>
        <authorList>
            <person name="Dong C."/>
            <person name="Lai Q."/>
            <person name="Shao Z."/>
        </authorList>
    </citation>
    <scope>NUCLEOTIDE SEQUENCE [LARGE SCALE GENOMIC DNA]</scope>
    <source>
        <strain evidence="11 12">JN14CK-3</strain>
    </source>
</reference>
<evidence type="ECO:0000256" key="5">
    <source>
        <dbReference type="ARBA" id="ARBA00022438"/>
    </source>
</evidence>
<dbReference type="Gene3D" id="3.40.1830.10">
    <property type="entry name" value="Thermophilic metalloprotease (M29)"/>
    <property type="match status" value="1"/>
</dbReference>
<dbReference type="Pfam" id="PF02073">
    <property type="entry name" value="Peptidase_M29"/>
    <property type="match status" value="1"/>
</dbReference>
<dbReference type="OrthoDB" id="9803993at2"/>
<comment type="similarity">
    <text evidence="4">Belongs to the peptidase M29 family.</text>
</comment>
<dbReference type="AlphaFoldDB" id="A0A0D8J751"/>
<keyword evidence="8" id="KW-0378">Hydrolase</keyword>
<comment type="cofactor">
    <cofactor evidence="2">
        <name>Mg(2+)</name>
        <dbReference type="ChEBI" id="CHEBI:18420"/>
    </cofactor>
</comment>
<dbReference type="Proteomes" id="UP000032544">
    <property type="component" value="Unassembled WGS sequence"/>
</dbReference>
<dbReference type="InterPro" id="IPR035097">
    <property type="entry name" value="M29_N-terminal"/>
</dbReference>
<keyword evidence="12" id="KW-1185">Reference proteome</keyword>
<dbReference type="STRING" id="1544798.LH29_21350"/>
<dbReference type="GO" id="GO:0004177">
    <property type="term" value="F:aminopeptidase activity"/>
    <property type="evidence" value="ECO:0007669"/>
    <property type="project" value="UniProtKB-KW"/>
</dbReference>
<dbReference type="PANTHER" id="PTHR34448">
    <property type="entry name" value="AMINOPEPTIDASE"/>
    <property type="match status" value="1"/>
</dbReference>
<evidence type="ECO:0000256" key="10">
    <source>
        <dbReference type="SAM" id="SignalP"/>
    </source>
</evidence>
<gene>
    <name evidence="11" type="ORF">LH29_21350</name>
</gene>
<evidence type="ECO:0000256" key="9">
    <source>
        <dbReference type="ARBA" id="ARBA00023049"/>
    </source>
</evidence>
<evidence type="ECO:0000313" key="11">
    <source>
        <dbReference type="EMBL" id="KJF42336.1"/>
    </source>
</evidence>
<evidence type="ECO:0000313" key="12">
    <source>
        <dbReference type="Proteomes" id="UP000032544"/>
    </source>
</evidence>
<keyword evidence="7" id="KW-0479">Metal-binding</keyword>
<comment type="caution">
    <text evidence="11">The sequence shown here is derived from an EMBL/GenBank/DDBJ whole genome shotgun (WGS) entry which is preliminary data.</text>
</comment>
<proteinExistence type="inferred from homology"/>
<evidence type="ECO:0000256" key="7">
    <source>
        <dbReference type="ARBA" id="ARBA00022723"/>
    </source>
</evidence>
<evidence type="ECO:0000256" key="4">
    <source>
        <dbReference type="ARBA" id="ARBA00008236"/>
    </source>
</evidence>
<dbReference type="GO" id="GO:0046872">
    <property type="term" value="F:metal ion binding"/>
    <property type="evidence" value="ECO:0007669"/>
    <property type="project" value="UniProtKB-KW"/>
</dbReference>
<evidence type="ECO:0000256" key="8">
    <source>
        <dbReference type="ARBA" id="ARBA00022801"/>
    </source>
</evidence>
<dbReference type="SUPFAM" id="SSF144052">
    <property type="entry name" value="Thermophilic metalloprotease-like"/>
    <property type="match status" value="1"/>
</dbReference>
<evidence type="ECO:0000256" key="6">
    <source>
        <dbReference type="ARBA" id="ARBA00022670"/>
    </source>
</evidence>
<dbReference type="EMBL" id="JRHC01000006">
    <property type="protein sequence ID" value="KJF42336.1"/>
    <property type="molecule type" value="Genomic_DNA"/>
</dbReference>
<dbReference type="GO" id="GO:0008237">
    <property type="term" value="F:metallopeptidase activity"/>
    <property type="evidence" value="ECO:0007669"/>
    <property type="project" value="UniProtKB-KW"/>
</dbReference>
<comment type="cofactor">
    <cofactor evidence="1">
        <name>Co(2+)</name>
        <dbReference type="ChEBI" id="CHEBI:48828"/>
    </cofactor>
</comment>
<keyword evidence="5" id="KW-0031">Aminopeptidase</keyword>
<feature type="chain" id="PRO_5002331216" description="Leucyl aminopeptidase" evidence="10">
    <location>
        <begin position="20"/>
        <end position="392"/>
    </location>
</feature>
<dbReference type="GO" id="GO:0006508">
    <property type="term" value="P:proteolysis"/>
    <property type="evidence" value="ECO:0007669"/>
    <property type="project" value="UniProtKB-KW"/>
</dbReference>
<evidence type="ECO:0000256" key="3">
    <source>
        <dbReference type="ARBA" id="ARBA00001947"/>
    </source>
</evidence>
<comment type="cofactor">
    <cofactor evidence="3">
        <name>Zn(2+)</name>
        <dbReference type="ChEBI" id="CHEBI:29105"/>
    </cofactor>
</comment>